<dbReference type="EMBL" id="FOAJ01000027">
    <property type="protein sequence ID" value="SEM12263.1"/>
    <property type="molecule type" value="Genomic_DNA"/>
</dbReference>
<proteinExistence type="predicted"/>
<dbReference type="CDD" id="cd17910">
    <property type="entry name" value="CheC_ClassII"/>
    <property type="match status" value="1"/>
</dbReference>
<dbReference type="Gene3D" id="3.40.1550.10">
    <property type="entry name" value="CheC-like"/>
    <property type="match status" value="1"/>
</dbReference>
<feature type="domain" description="CheC-like protein" evidence="2">
    <location>
        <begin position="9"/>
        <end position="44"/>
    </location>
</feature>
<sequence length="210" mass="23357">MPDSVLSEIQRDALQEIANMGMGQAATRLSGLLNAFIELSVPRVRVVRVDEAADTLREMTGIDDMVTAVRQGFRSEIKGEALVICRSTEIADLGVLLQDSYAQPVDGNDDMIEVEELVFDVANLITGACVSSILEHLGRMPVFSPPDLLGDRIPLDDVFRTDTLVWDMALLIEVNFTLEDERFRAHLVMLMDEESIRNVSRALDTLLHDI</sequence>
<dbReference type="PANTHER" id="PTHR43484:SF1">
    <property type="entry name" value="FLAGELLAR MOTOR SWITCH PROTEIN FLIN"/>
    <property type="match status" value="1"/>
</dbReference>
<dbReference type="GO" id="GO:0006935">
    <property type="term" value="P:chemotaxis"/>
    <property type="evidence" value="ECO:0007669"/>
    <property type="project" value="UniProtKB-KW"/>
</dbReference>
<accession>A0A1H7VSM3</accession>
<dbReference type="Proteomes" id="UP000199120">
    <property type="component" value="Unassembled WGS sequence"/>
</dbReference>
<dbReference type="STRING" id="416943.SAMN05445871_4402"/>
<evidence type="ECO:0000313" key="4">
    <source>
        <dbReference type="Proteomes" id="UP000199120"/>
    </source>
</evidence>
<evidence type="ECO:0000256" key="1">
    <source>
        <dbReference type="ARBA" id="ARBA00022500"/>
    </source>
</evidence>
<dbReference type="Pfam" id="PF04509">
    <property type="entry name" value="CheC"/>
    <property type="match status" value="1"/>
</dbReference>
<dbReference type="SUPFAM" id="SSF103039">
    <property type="entry name" value="CheC-like"/>
    <property type="match status" value="1"/>
</dbReference>
<keyword evidence="1" id="KW-0145">Chemotaxis</keyword>
<keyword evidence="4" id="KW-1185">Reference proteome</keyword>
<dbReference type="PANTHER" id="PTHR43484">
    <property type="match status" value="1"/>
</dbReference>
<evidence type="ECO:0000313" key="3">
    <source>
        <dbReference type="EMBL" id="SEM12263.1"/>
    </source>
</evidence>
<dbReference type="OrthoDB" id="281471at2"/>
<reference evidence="4" key="1">
    <citation type="submission" date="2016-10" db="EMBL/GenBank/DDBJ databases">
        <authorList>
            <person name="Varghese N."/>
            <person name="Submissions S."/>
        </authorList>
    </citation>
    <scope>NUCLEOTIDE SEQUENCE [LARGE SCALE GENOMIC DNA]</scope>
    <source>
        <strain evidence="4">LMG 26416</strain>
    </source>
</reference>
<dbReference type="InterPro" id="IPR051469">
    <property type="entry name" value="FliN/MopA/SpaO"/>
</dbReference>
<dbReference type="RefSeq" id="WP_090548658.1">
    <property type="nucleotide sequence ID" value="NZ_FNSR01000002.1"/>
</dbReference>
<gene>
    <name evidence="3" type="ORF">SAMN05192542_12741</name>
</gene>
<dbReference type="GO" id="GO:0016787">
    <property type="term" value="F:hydrolase activity"/>
    <property type="evidence" value="ECO:0007669"/>
    <property type="project" value="InterPro"/>
</dbReference>
<dbReference type="InterPro" id="IPR007597">
    <property type="entry name" value="CheC"/>
</dbReference>
<protein>
    <submittedName>
        <fullName evidence="3">CheC, inhibitor of MCP methylation</fullName>
    </submittedName>
</protein>
<evidence type="ECO:0000259" key="2">
    <source>
        <dbReference type="Pfam" id="PF04509"/>
    </source>
</evidence>
<name>A0A1H7VSM3_9BURK</name>
<dbReference type="AlphaFoldDB" id="A0A1H7VSM3"/>
<organism evidence="3 4">
    <name type="scientific">Paraburkholderia caballeronis</name>
    <dbReference type="NCBI Taxonomy" id="416943"/>
    <lineage>
        <taxon>Bacteria</taxon>
        <taxon>Pseudomonadati</taxon>
        <taxon>Pseudomonadota</taxon>
        <taxon>Betaproteobacteria</taxon>
        <taxon>Burkholderiales</taxon>
        <taxon>Burkholderiaceae</taxon>
        <taxon>Paraburkholderia</taxon>
    </lineage>
</organism>
<dbReference type="InterPro" id="IPR028976">
    <property type="entry name" value="CheC-like_sf"/>
</dbReference>